<dbReference type="GO" id="GO:0044715">
    <property type="term" value="F:8-oxo-dGDP phosphatase activity"/>
    <property type="evidence" value="ECO:0007669"/>
    <property type="project" value="TreeGrafter"/>
</dbReference>
<dbReference type="Gene3D" id="3.90.79.10">
    <property type="entry name" value="Nucleoside Triphosphate Pyrophosphohydrolase"/>
    <property type="match status" value="1"/>
</dbReference>
<protein>
    <recommendedName>
        <fullName evidence="13">8-oxo-dGTP diphosphatase</fullName>
        <ecNumber evidence="12">3.6.1.55</ecNumber>
    </recommendedName>
    <alternativeName>
        <fullName evidence="16">7,8-dihydro-8-oxoguanine-triphosphatase</fullName>
    </alternativeName>
    <alternativeName>
        <fullName evidence="15">Mutator protein MutT</fullName>
    </alternativeName>
    <alternativeName>
        <fullName evidence="14">dGTP pyrophosphohydrolase</fullName>
    </alternativeName>
</protein>
<dbReference type="Proteomes" id="UP000037530">
    <property type="component" value="Unassembled WGS sequence"/>
</dbReference>
<evidence type="ECO:0000313" key="18">
    <source>
        <dbReference type="EMBL" id="KOO09468.1"/>
    </source>
</evidence>
<evidence type="ECO:0000256" key="9">
    <source>
        <dbReference type="ARBA" id="ARBA00023204"/>
    </source>
</evidence>
<comment type="similarity">
    <text evidence="2">Belongs to the Nudix hydrolase family.</text>
</comment>
<comment type="catalytic activity">
    <reaction evidence="10">
        <text>8-oxo-dGTP + H2O = 8-oxo-dGMP + diphosphate + H(+)</text>
        <dbReference type="Rhea" id="RHEA:31575"/>
        <dbReference type="ChEBI" id="CHEBI:15377"/>
        <dbReference type="ChEBI" id="CHEBI:15378"/>
        <dbReference type="ChEBI" id="CHEBI:33019"/>
        <dbReference type="ChEBI" id="CHEBI:63224"/>
        <dbReference type="ChEBI" id="CHEBI:77896"/>
        <dbReference type="EC" id="3.6.1.55"/>
    </reaction>
</comment>
<name>A0A0M0I6F4_9VIBR</name>
<evidence type="ECO:0000256" key="6">
    <source>
        <dbReference type="ARBA" id="ARBA00022763"/>
    </source>
</evidence>
<gene>
    <name evidence="18" type="ORF">AKJ31_03705</name>
</gene>
<reference evidence="19" key="1">
    <citation type="submission" date="2015-08" db="EMBL/GenBank/DDBJ databases">
        <title>Vibrio galatheae sp. nov., a novel member of the Vibrionaceae family isolated from the Solomon Islands.</title>
        <authorList>
            <person name="Giubergia S."/>
            <person name="Machado H."/>
            <person name="Mateiu R.V."/>
            <person name="Gram L."/>
        </authorList>
    </citation>
    <scope>NUCLEOTIDE SEQUENCE [LARGE SCALE GENOMIC DNA]</scope>
    <source>
        <strain evidence="19">DSM 19134</strain>
    </source>
</reference>
<evidence type="ECO:0000256" key="14">
    <source>
        <dbReference type="ARBA" id="ARBA00041592"/>
    </source>
</evidence>
<dbReference type="Pfam" id="PF00293">
    <property type="entry name" value="NUDIX"/>
    <property type="match status" value="1"/>
</dbReference>
<keyword evidence="5" id="KW-0479">Metal-binding</keyword>
<dbReference type="InterPro" id="IPR047127">
    <property type="entry name" value="MutT-like"/>
</dbReference>
<keyword evidence="7" id="KW-0378">Hydrolase</keyword>
<evidence type="ECO:0000256" key="5">
    <source>
        <dbReference type="ARBA" id="ARBA00022723"/>
    </source>
</evidence>
<dbReference type="STRING" id="171383.AKJ31_03705"/>
<proteinExistence type="inferred from homology"/>
<comment type="caution">
    <text evidence="18">The sequence shown here is derived from an EMBL/GenBank/DDBJ whole genome shotgun (WGS) entry which is preliminary data.</text>
</comment>
<evidence type="ECO:0000256" key="4">
    <source>
        <dbReference type="ARBA" id="ARBA00022705"/>
    </source>
</evidence>
<dbReference type="InterPro" id="IPR015797">
    <property type="entry name" value="NUDIX_hydrolase-like_dom_sf"/>
</dbReference>
<keyword evidence="6" id="KW-0227">DNA damage</keyword>
<keyword evidence="4" id="KW-0235">DNA replication</keyword>
<dbReference type="EC" id="3.6.1.55" evidence="12"/>
<dbReference type="GO" id="GO:0044716">
    <property type="term" value="F:8-oxo-GDP phosphatase activity"/>
    <property type="evidence" value="ECO:0007669"/>
    <property type="project" value="TreeGrafter"/>
</dbReference>
<dbReference type="PATRIC" id="fig|171383.3.peg.766"/>
<dbReference type="GO" id="GO:0008413">
    <property type="term" value="F:8-oxo-7,8-dihydroguanosine triphosphate pyrophosphatase activity"/>
    <property type="evidence" value="ECO:0007669"/>
    <property type="project" value="TreeGrafter"/>
</dbReference>
<evidence type="ECO:0000256" key="15">
    <source>
        <dbReference type="ARBA" id="ARBA00041979"/>
    </source>
</evidence>
<dbReference type="AlphaFoldDB" id="A0A0M0I6F4"/>
<dbReference type="PANTHER" id="PTHR47707:SF1">
    <property type="entry name" value="NUDIX HYDROLASE FAMILY PROTEIN"/>
    <property type="match status" value="1"/>
</dbReference>
<dbReference type="GO" id="GO:0035539">
    <property type="term" value="F:8-oxo-7,8-dihydrodeoxyguanosine triphosphate pyrophosphatase activity"/>
    <property type="evidence" value="ECO:0007669"/>
    <property type="project" value="UniProtKB-EC"/>
</dbReference>
<keyword evidence="3" id="KW-0515">Mutator protein</keyword>
<dbReference type="SUPFAM" id="SSF55811">
    <property type="entry name" value="Nudix"/>
    <property type="match status" value="1"/>
</dbReference>
<keyword evidence="19" id="KW-1185">Reference proteome</keyword>
<dbReference type="PROSITE" id="PS51462">
    <property type="entry name" value="NUDIX"/>
    <property type="match status" value="1"/>
</dbReference>
<keyword evidence="8" id="KW-0460">Magnesium</keyword>
<dbReference type="InterPro" id="IPR000086">
    <property type="entry name" value="NUDIX_hydrolase_dom"/>
</dbReference>
<evidence type="ECO:0000256" key="2">
    <source>
        <dbReference type="ARBA" id="ARBA00005582"/>
    </source>
</evidence>
<dbReference type="GO" id="GO:0006260">
    <property type="term" value="P:DNA replication"/>
    <property type="evidence" value="ECO:0007669"/>
    <property type="project" value="UniProtKB-KW"/>
</dbReference>
<dbReference type="EMBL" id="LHPI01000001">
    <property type="protein sequence ID" value="KOO09468.1"/>
    <property type="molecule type" value="Genomic_DNA"/>
</dbReference>
<dbReference type="OrthoDB" id="9791228at2"/>
<dbReference type="GO" id="GO:0046872">
    <property type="term" value="F:metal ion binding"/>
    <property type="evidence" value="ECO:0007669"/>
    <property type="project" value="UniProtKB-KW"/>
</dbReference>
<sequence>MKHLSMAVVVRNGKVLVQERQKAAKGVVVEFPGGEVLENETGTDASVRKLYEETHLEGLNHVATFAGINDFGGRIYYAVFRASEQVKPKVVDSERRQAFKWLKPDELPLDEFHTADVDFINTKLGKYCVSEA</sequence>
<comment type="catalytic activity">
    <reaction evidence="11">
        <text>8-oxo-GTP + H2O = 8-oxo-GMP + diphosphate + H(+)</text>
        <dbReference type="Rhea" id="RHEA:67616"/>
        <dbReference type="ChEBI" id="CHEBI:15377"/>
        <dbReference type="ChEBI" id="CHEBI:15378"/>
        <dbReference type="ChEBI" id="CHEBI:33019"/>
        <dbReference type="ChEBI" id="CHEBI:143553"/>
        <dbReference type="ChEBI" id="CHEBI:145694"/>
    </reaction>
</comment>
<dbReference type="RefSeq" id="WP_053407729.1">
    <property type="nucleotide sequence ID" value="NZ_DAIPHI010000022.1"/>
</dbReference>
<evidence type="ECO:0000256" key="12">
    <source>
        <dbReference type="ARBA" id="ARBA00038905"/>
    </source>
</evidence>
<accession>A0A0M0I6F4</accession>
<feature type="domain" description="Nudix hydrolase" evidence="17">
    <location>
        <begin position="1"/>
        <end position="127"/>
    </location>
</feature>
<evidence type="ECO:0000256" key="8">
    <source>
        <dbReference type="ARBA" id="ARBA00022842"/>
    </source>
</evidence>
<organism evidence="18 19">
    <name type="scientific">Vibrio hepatarius</name>
    <dbReference type="NCBI Taxonomy" id="171383"/>
    <lineage>
        <taxon>Bacteria</taxon>
        <taxon>Pseudomonadati</taxon>
        <taxon>Pseudomonadota</taxon>
        <taxon>Gammaproteobacteria</taxon>
        <taxon>Vibrionales</taxon>
        <taxon>Vibrionaceae</taxon>
        <taxon>Vibrio</taxon>
        <taxon>Vibrio oreintalis group</taxon>
    </lineage>
</organism>
<evidence type="ECO:0000256" key="11">
    <source>
        <dbReference type="ARBA" id="ARBA00036904"/>
    </source>
</evidence>
<keyword evidence="9" id="KW-0234">DNA repair</keyword>
<evidence type="ECO:0000259" key="17">
    <source>
        <dbReference type="PROSITE" id="PS51462"/>
    </source>
</evidence>
<evidence type="ECO:0000256" key="13">
    <source>
        <dbReference type="ARBA" id="ARBA00040794"/>
    </source>
</evidence>
<evidence type="ECO:0000256" key="10">
    <source>
        <dbReference type="ARBA" id="ARBA00035861"/>
    </source>
</evidence>
<evidence type="ECO:0000256" key="7">
    <source>
        <dbReference type="ARBA" id="ARBA00022801"/>
    </source>
</evidence>
<evidence type="ECO:0000256" key="1">
    <source>
        <dbReference type="ARBA" id="ARBA00001946"/>
    </source>
</evidence>
<evidence type="ECO:0000256" key="16">
    <source>
        <dbReference type="ARBA" id="ARBA00042798"/>
    </source>
</evidence>
<dbReference type="GO" id="GO:0006281">
    <property type="term" value="P:DNA repair"/>
    <property type="evidence" value="ECO:0007669"/>
    <property type="project" value="UniProtKB-KW"/>
</dbReference>
<evidence type="ECO:0000313" key="19">
    <source>
        <dbReference type="Proteomes" id="UP000037530"/>
    </source>
</evidence>
<comment type="cofactor">
    <cofactor evidence="1">
        <name>Mg(2+)</name>
        <dbReference type="ChEBI" id="CHEBI:18420"/>
    </cofactor>
</comment>
<evidence type="ECO:0000256" key="3">
    <source>
        <dbReference type="ARBA" id="ARBA00022457"/>
    </source>
</evidence>
<dbReference type="PANTHER" id="PTHR47707">
    <property type="entry name" value="8-OXO-DGTP DIPHOSPHATASE"/>
    <property type="match status" value="1"/>
</dbReference>